<evidence type="ECO:0000256" key="4">
    <source>
        <dbReference type="ARBA" id="ARBA00023002"/>
    </source>
</evidence>
<keyword evidence="8" id="KW-1185">Reference proteome</keyword>
<evidence type="ECO:0000313" key="7">
    <source>
        <dbReference type="EMBL" id="KYK55813.1"/>
    </source>
</evidence>
<dbReference type="Pfam" id="PF01494">
    <property type="entry name" value="FAD_binding_3"/>
    <property type="match status" value="1"/>
</dbReference>
<dbReference type="PANTHER" id="PTHR13789">
    <property type="entry name" value="MONOOXYGENASE"/>
    <property type="match status" value="1"/>
</dbReference>
<dbReference type="RefSeq" id="XP_040655165.1">
    <property type="nucleotide sequence ID" value="XM_040805061.1"/>
</dbReference>
<dbReference type="PRINTS" id="PR00420">
    <property type="entry name" value="RNGMNOXGNASE"/>
</dbReference>
<dbReference type="OrthoDB" id="16820at2759"/>
<keyword evidence="4" id="KW-0560">Oxidoreductase</keyword>
<evidence type="ECO:0000256" key="5">
    <source>
        <dbReference type="ARBA" id="ARBA00023033"/>
    </source>
</evidence>
<evidence type="ECO:0000256" key="2">
    <source>
        <dbReference type="ARBA" id="ARBA00022630"/>
    </source>
</evidence>
<organism evidence="7 8">
    <name type="scientific">Drechmeria coniospora</name>
    <name type="common">Nematophagous fungus</name>
    <name type="synonym">Meria coniospora</name>
    <dbReference type="NCBI Taxonomy" id="98403"/>
    <lineage>
        <taxon>Eukaryota</taxon>
        <taxon>Fungi</taxon>
        <taxon>Dikarya</taxon>
        <taxon>Ascomycota</taxon>
        <taxon>Pezizomycotina</taxon>
        <taxon>Sordariomycetes</taxon>
        <taxon>Hypocreomycetidae</taxon>
        <taxon>Hypocreales</taxon>
        <taxon>Ophiocordycipitaceae</taxon>
        <taxon>Drechmeria</taxon>
    </lineage>
</organism>
<dbReference type="SUPFAM" id="SSF51905">
    <property type="entry name" value="FAD/NAD(P)-binding domain"/>
    <property type="match status" value="1"/>
</dbReference>
<feature type="domain" description="FAD-binding" evidence="6">
    <location>
        <begin position="4"/>
        <end position="139"/>
    </location>
</feature>
<evidence type="ECO:0000256" key="1">
    <source>
        <dbReference type="ARBA" id="ARBA00007992"/>
    </source>
</evidence>
<evidence type="ECO:0000259" key="6">
    <source>
        <dbReference type="Pfam" id="PF01494"/>
    </source>
</evidence>
<evidence type="ECO:0000313" key="8">
    <source>
        <dbReference type="Proteomes" id="UP000076580"/>
    </source>
</evidence>
<dbReference type="GO" id="GO:0071949">
    <property type="term" value="F:FAD binding"/>
    <property type="evidence" value="ECO:0007669"/>
    <property type="project" value="InterPro"/>
</dbReference>
<comment type="caution">
    <text evidence="7">The sequence shown here is derived from an EMBL/GenBank/DDBJ whole genome shotgun (WGS) entry which is preliminary data.</text>
</comment>
<dbReference type="SUPFAM" id="SSF54373">
    <property type="entry name" value="FAD-linked reductases, C-terminal domain"/>
    <property type="match status" value="1"/>
</dbReference>
<keyword evidence="3" id="KW-0274">FAD</keyword>
<comment type="similarity">
    <text evidence="1">Belongs to the paxM FAD-dependent monooxygenase family.</text>
</comment>
<dbReference type="AlphaFoldDB" id="A0A151GFD5"/>
<dbReference type="GO" id="GO:0004497">
    <property type="term" value="F:monooxygenase activity"/>
    <property type="evidence" value="ECO:0007669"/>
    <property type="project" value="UniProtKB-KW"/>
</dbReference>
<dbReference type="InParanoid" id="A0A151GFD5"/>
<gene>
    <name evidence="7" type="ORF">DCS_07777</name>
</gene>
<keyword evidence="5" id="KW-0503">Monooxygenase</keyword>
<dbReference type="STRING" id="98403.A0A151GFD5"/>
<dbReference type="PANTHER" id="PTHR13789:SF147">
    <property type="entry name" value="PUTATIVE (AFU_ORTHOLOGUE AFUA_2G01950)-RELATED"/>
    <property type="match status" value="1"/>
</dbReference>
<sequence>MPELNVLIVGAGIAGLTTSIALARYKSVRVTVLERFPSNGPVGNGIQVPPNAAHVMKVLGLLEKHIQRAVGPATSAISMHYSTGAVLVKRDFTRCGELYAAPWLLMQRADYLTVLLDEARRLGVQVRFGCDVGAVNFDTPSLRLTTGVKSTVRSLMHPSIRQQRANAFAYRALYTKPQLSSPTLRSILHSSSCLFWLGPEMQVIWYPLRGGELFNLVVCVVDADFNARCERGDARELLRERMADWQPQLRELMDLADEVVCFPLLTLQDLPFWSKGCVTVIGDAAHPTLPYLGQGGAMCVEDGLILGDLLGRMTEHVDATGSGTFKQRIPTILESFRSIRHPRTMRIRSKSRLSGKYNQLAAGPLRQARDDDAASYGDEDTCISDWPWIDSRWNRELLSYKADEVAGREFDRLVDSGALDTNASGTEMDKEEKRKGAPTSCSVHSIAVEKNWAHLVRDRLLPVRDSCVIM</sequence>
<dbReference type="InterPro" id="IPR050493">
    <property type="entry name" value="FAD-dep_Monooxygenase_BioMet"/>
</dbReference>
<dbReference type="EMBL" id="LAYC01000003">
    <property type="protein sequence ID" value="KYK55813.1"/>
    <property type="molecule type" value="Genomic_DNA"/>
</dbReference>
<dbReference type="Gene3D" id="3.50.50.60">
    <property type="entry name" value="FAD/NAD(P)-binding domain"/>
    <property type="match status" value="1"/>
</dbReference>
<evidence type="ECO:0000256" key="3">
    <source>
        <dbReference type="ARBA" id="ARBA00022827"/>
    </source>
</evidence>
<dbReference type="Proteomes" id="UP000076580">
    <property type="component" value="Chromosome 03"/>
</dbReference>
<dbReference type="InterPro" id="IPR036188">
    <property type="entry name" value="FAD/NAD-bd_sf"/>
</dbReference>
<reference evidence="7 8" key="1">
    <citation type="journal article" date="2016" name="Sci. Rep.">
        <title>Insights into Adaptations to a Near-Obligate Nematode Endoparasitic Lifestyle from the Finished Genome of Drechmeria coniospora.</title>
        <authorList>
            <person name="Zhang L."/>
            <person name="Zhou Z."/>
            <person name="Guo Q."/>
            <person name="Fokkens L."/>
            <person name="Miskei M."/>
            <person name="Pocsi I."/>
            <person name="Zhang W."/>
            <person name="Chen M."/>
            <person name="Wang L."/>
            <person name="Sun Y."/>
            <person name="Donzelli B.G."/>
            <person name="Gibson D.M."/>
            <person name="Nelson D.R."/>
            <person name="Luo J.G."/>
            <person name="Rep M."/>
            <person name="Liu H."/>
            <person name="Yang S."/>
            <person name="Wang J."/>
            <person name="Krasnoff S.B."/>
            <person name="Xu Y."/>
            <person name="Molnar I."/>
            <person name="Lin M."/>
        </authorList>
    </citation>
    <scope>NUCLEOTIDE SEQUENCE [LARGE SCALE GENOMIC DNA]</scope>
    <source>
        <strain evidence="7 8">ARSEF 6962</strain>
    </source>
</reference>
<keyword evidence="2" id="KW-0285">Flavoprotein</keyword>
<protein>
    <recommendedName>
        <fullName evidence="6">FAD-binding domain-containing protein</fullName>
    </recommendedName>
</protein>
<name>A0A151GFD5_DRECN</name>
<dbReference type="GeneID" id="63720420"/>
<accession>A0A151GFD5</accession>
<dbReference type="InterPro" id="IPR002938">
    <property type="entry name" value="FAD-bd"/>
</dbReference>
<proteinExistence type="inferred from homology"/>